<name>A0A081N460_9GAMM</name>
<organism evidence="1 2">
    <name type="scientific">Endozoicomonas montiporae</name>
    <dbReference type="NCBI Taxonomy" id="1027273"/>
    <lineage>
        <taxon>Bacteria</taxon>
        <taxon>Pseudomonadati</taxon>
        <taxon>Pseudomonadota</taxon>
        <taxon>Gammaproteobacteria</taxon>
        <taxon>Oceanospirillales</taxon>
        <taxon>Endozoicomonadaceae</taxon>
        <taxon>Endozoicomonas</taxon>
    </lineage>
</organism>
<dbReference type="InterPro" id="IPR029062">
    <property type="entry name" value="Class_I_gatase-like"/>
</dbReference>
<dbReference type="PROSITE" id="PS51273">
    <property type="entry name" value="GATASE_TYPE_1"/>
    <property type="match status" value="1"/>
</dbReference>
<accession>A0A081N460</accession>
<dbReference type="GO" id="GO:0005829">
    <property type="term" value="C:cytosol"/>
    <property type="evidence" value="ECO:0007669"/>
    <property type="project" value="TreeGrafter"/>
</dbReference>
<comment type="caution">
    <text evidence="1">The sequence shown here is derived from an EMBL/GenBank/DDBJ whole genome shotgun (WGS) entry which is preliminary data.</text>
</comment>
<evidence type="ECO:0000313" key="2">
    <source>
        <dbReference type="Proteomes" id="UP000028006"/>
    </source>
</evidence>
<evidence type="ECO:0000313" key="1">
    <source>
        <dbReference type="EMBL" id="KEQ13233.1"/>
    </source>
</evidence>
<gene>
    <name evidence="1" type="ORF">GZ77_12365</name>
</gene>
<protein>
    <submittedName>
        <fullName evidence="1">Uncharacterized protein</fullName>
    </submittedName>
</protein>
<dbReference type="PANTHER" id="PTHR42695:SF5">
    <property type="entry name" value="GLUTAMINE AMIDOTRANSFERASE YLR126C-RELATED"/>
    <property type="match status" value="1"/>
</dbReference>
<dbReference type="AlphaFoldDB" id="A0A081N460"/>
<dbReference type="Proteomes" id="UP000028006">
    <property type="component" value="Unassembled WGS sequence"/>
</dbReference>
<dbReference type="EMBL" id="JOKG01000003">
    <property type="protein sequence ID" value="KEQ13233.1"/>
    <property type="molecule type" value="Genomic_DNA"/>
</dbReference>
<dbReference type="PANTHER" id="PTHR42695">
    <property type="entry name" value="GLUTAMINE AMIDOTRANSFERASE YLR126C-RELATED"/>
    <property type="match status" value="1"/>
</dbReference>
<dbReference type="Gene3D" id="3.40.50.880">
    <property type="match status" value="1"/>
</dbReference>
<dbReference type="eggNOG" id="COG0518">
    <property type="taxonomic scope" value="Bacteria"/>
</dbReference>
<keyword evidence="2" id="KW-1185">Reference proteome</keyword>
<sequence>MLVSHKDQVEQLPDGATIITTIIASSDFCPYYMVTYGKHFLSIQGHPEFTRAYSEALIL</sequence>
<dbReference type="SUPFAM" id="SSF52317">
    <property type="entry name" value="Class I glutamine amidotransferase-like"/>
    <property type="match status" value="1"/>
</dbReference>
<proteinExistence type="predicted"/>
<dbReference type="InterPro" id="IPR044992">
    <property type="entry name" value="ChyE-like"/>
</dbReference>
<reference evidence="1 2" key="1">
    <citation type="submission" date="2014-06" db="EMBL/GenBank/DDBJ databases">
        <title>Whole Genome Sequences of Three Symbiotic Endozoicomonas Bacteria.</title>
        <authorList>
            <person name="Neave M.J."/>
            <person name="Apprill A."/>
            <person name="Voolstra C.R."/>
        </authorList>
    </citation>
    <scope>NUCLEOTIDE SEQUENCE [LARGE SCALE GENOMIC DNA]</scope>
    <source>
        <strain evidence="1 2">LMG 24815</strain>
    </source>
</reference>
<dbReference type="RefSeq" id="WP_051789906.1">
    <property type="nucleotide sequence ID" value="NZ_JOKG01000003.1"/>
</dbReference>